<dbReference type="GO" id="GO:0071555">
    <property type="term" value="P:cell wall organization"/>
    <property type="evidence" value="ECO:0007669"/>
    <property type="project" value="UniProtKB-UniRule"/>
</dbReference>
<dbReference type="PATRIC" id="fig|1123501.6.peg.3160"/>
<evidence type="ECO:0000256" key="1">
    <source>
        <dbReference type="ARBA" id="ARBA00004752"/>
    </source>
</evidence>
<dbReference type="GO" id="GO:0016757">
    <property type="term" value="F:glycosyltransferase activity"/>
    <property type="evidence" value="ECO:0007669"/>
    <property type="project" value="UniProtKB-KW"/>
</dbReference>
<evidence type="ECO:0000313" key="12">
    <source>
        <dbReference type="EMBL" id="KIQ68394.1"/>
    </source>
</evidence>
<dbReference type="PANTHER" id="PTHR30582">
    <property type="entry name" value="L,D-TRANSPEPTIDASE"/>
    <property type="match status" value="1"/>
</dbReference>
<evidence type="ECO:0000256" key="8">
    <source>
        <dbReference type="ARBA" id="ARBA00023316"/>
    </source>
</evidence>
<dbReference type="PROSITE" id="PS51257">
    <property type="entry name" value="PROKAR_LIPOPROTEIN"/>
    <property type="match status" value="1"/>
</dbReference>
<keyword evidence="6 9" id="KW-0133">Cell shape</keyword>
<evidence type="ECO:0000256" key="10">
    <source>
        <dbReference type="SAM" id="SignalP"/>
    </source>
</evidence>
<reference evidence="12 13" key="1">
    <citation type="submission" date="2013-01" db="EMBL/GenBank/DDBJ databases">
        <authorList>
            <person name="Fiebig A."/>
            <person name="Goeker M."/>
            <person name="Klenk H.-P.P."/>
        </authorList>
    </citation>
    <scope>NUCLEOTIDE SEQUENCE [LARGE SCALE GENOMIC DNA]</scope>
    <source>
        <strain evidence="12 13">DSM 24838</strain>
    </source>
</reference>
<gene>
    <name evidence="12" type="ORF">Wenmar_03041</name>
</gene>
<sequence>MFHKLLPASRRVRLSLIALAVPLLAACGAAPVSNAPVAEETVNGIPFSQIVDGYGVLQDGEFRLPPVPPEYLEGVNRRAVVQYPGTQPPGTIEIDPHAKFLYWVQPGGQAIRYPIAVGREGLGMSGTTTIQRKAEWPGWTPTANMLRREPDVYGPFRNGIPGGLSSPLGARALYLYRGGRDTFYRIHGTNDMSSIGNSGSAGCIRMFNHDVIDLYERVPNGTTVVVRTYEESVRIEGEALANRGRTLPPVRLNPEDVYAAVAQQNARHGDIFDGVVEGEPIGATPVAGTLPAAQPAIASPFASQ</sequence>
<evidence type="ECO:0000256" key="7">
    <source>
        <dbReference type="ARBA" id="ARBA00022984"/>
    </source>
</evidence>
<dbReference type="OrthoDB" id="9795305at2"/>
<evidence type="ECO:0000256" key="5">
    <source>
        <dbReference type="ARBA" id="ARBA00022801"/>
    </source>
</evidence>
<keyword evidence="7 9" id="KW-0573">Peptidoglycan synthesis</keyword>
<evidence type="ECO:0000259" key="11">
    <source>
        <dbReference type="PROSITE" id="PS52029"/>
    </source>
</evidence>
<evidence type="ECO:0000256" key="9">
    <source>
        <dbReference type="PROSITE-ProRule" id="PRU01373"/>
    </source>
</evidence>
<keyword evidence="13" id="KW-1185">Reference proteome</keyword>
<protein>
    <recommendedName>
        <fullName evidence="11">L,D-TPase catalytic domain-containing protein</fullName>
    </recommendedName>
</protein>
<dbReference type="SUPFAM" id="SSF141523">
    <property type="entry name" value="L,D-transpeptidase catalytic domain-like"/>
    <property type="match status" value="1"/>
</dbReference>
<dbReference type="EMBL" id="AONG01000014">
    <property type="protein sequence ID" value="KIQ68394.1"/>
    <property type="molecule type" value="Genomic_DNA"/>
</dbReference>
<dbReference type="Gene3D" id="2.40.440.10">
    <property type="entry name" value="L,D-transpeptidase catalytic domain-like"/>
    <property type="match status" value="1"/>
</dbReference>
<dbReference type="UniPathway" id="UPA00219"/>
<evidence type="ECO:0000313" key="13">
    <source>
        <dbReference type="Proteomes" id="UP000035100"/>
    </source>
</evidence>
<name>A0A0D0Q1D4_9RHOB</name>
<proteinExistence type="inferred from homology"/>
<dbReference type="GO" id="GO:0071972">
    <property type="term" value="F:peptidoglycan L,D-transpeptidase activity"/>
    <property type="evidence" value="ECO:0007669"/>
    <property type="project" value="TreeGrafter"/>
</dbReference>
<comment type="pathway">
    <text evidence="1 9">Cell wall biogenesis; peptidoglycan biosynthesis.</text>
</comment>
<keyword evidence="4" id="KW-0808">Transferase</keyword>
<dbReference type="Pfam" id="PF03734">
    <property type="entry name" value="YkuD"/>
    <property type="match status" value="1"/>
</dbReference>
<dbReference type="InterPro" id="IPR038063">
    <property type="entry name" value="Transpep_catalytic_dom"/>
</dbReference>
<dbReference type="eggNOG" id="COG1376">
    <property type="taxonomic scope" value="Bacteria"/>
</dbReference>
<keyword evidence="3" id="KW-0328">Glycosyltransferase</keyword>
<dbReference type="PANTHER" id="PTHR30582:SF24">
    <property type="entry name" value="L,D-TRANSPEPTIDASE ERFK_SRFK-RELATED"/>
    <property type="match status" value="1"/>
</dbReference>
<dbReference type="STRING" id="1123501.Wenmar_03041"/>
<dbReference type="InterPro" id="IPR005490">
    <property type="entry name" value="LD_TPept_cat_dom"/>
</dbReference>
<dbReference type="GO" id="GO:0018104">
    <property type="term" value="P:peptidoglycan-protein cross-linking"/>
    <property type="evidence" value="ECO:0007669"/>
    <property type="project" value="TreeGrafter"/>
</dbReference>
<dbReference type="GO" id="GO:0005576">
    <property type="term" value="C:extracellular region"/>
    <property type="evidence" value="ECO:0007669"/>
    <property type="project" value="TreeGrafter"/>
</dbReference>
<evidence type="ECO:0000256" key="4">
    <source>
        <dbReference type="ARBA" id="ARBA00022679"/>
    </source>
</evidence>
<dbReference type="Proteomes" id="UP000035100">
    <property type="component" value="Unassembled WGS sequence"/>
</dbReference>
<dbReference type="CDD" id="cd16913">
    <property type="entry name" value="YkuD_like"/>
    <property type="match status" value="1"/>
</dbReference>
<evidence type="ECO:0000256" key="2">
    <source>
        <dbReference type="ARBA" id="ARBA00005992"/>
    </source>
</evidence>
<feature type="chain" id="PRO_5002218997" description="L,D-TPase catalytic domain-containing protein" evidence="10">
    <location>
        <begin position="21"/>
        <end position="304"/>
    </location>
</feature>
<keyword evidence="8 9" id="KW-0961">Cell wall biogenesis/degradation</keyword>
<feature type="signal peptide" evidence="10">
    <location>
        <begin position="1"/>
        <end position="20"/>
    </location>
</feature>
<keyword evidence="5" id="KW-0378">Hydrolase</keyword>
<accession>A0A0D0Q1D4</accession>
<dbReference type="InterPro" id="IPR050979">
    <property type="entry name" value="LD-transpeptidase"/>
</dbReference>
<organism evidence="12 13">
    <name type="scientific">Wenxinia marina DSM 24838</name>
    <dbReference type="NCBI Taxonomy" id="1123501"/>
    <lineage>
        <taxon>Bacteria</taxon>
        <taxon>Pseudomonadati</taxon>
        <taxon>Pseudomonadota</taxon>
        <taxon>Alphaproteobacteria</taxon>
        <taxon>Rhodobacterales</taxon>
        <taxon>Roseobacteraceae</taxon>
        <taxon>Wenxinia</taxon>
    </lineage>
</organism>
<comment type="caution">
    <text evidence="12">The sequence shown here is derived from an EMBL/GenBank/DDBJ whole genome shotgun (WGS) entry which is preliminary data.</text>
</comment>
<feature type="active site" description="Proton donor/acceptor" evidence="9">
    <location>
        <position position="187"/>
    </location>
</feature>
<evidence type="ECO:0000256" key="3">
    <source>
        <dbReference type="ARBA" id="ARBA00022676"/>
    </source>
</evidence>
<dbReference type="AlphaFoldDB" id="A0A0D0Q1D4"/>
<keyword evidence="10" id="KW-0732">Signal</keyword>
<feature type="active site" description="Nucleophile" evidence="9">
    <location>
        <position position="203"/>
    </location>
</feature>
<dbReference type="FunFam" id="2.40.440.10:FF:000002">
    <property type="entry name" value="L,D-transpeptidase ErfK/SrfK"/>
    <property type="match status" value="1"/>
</dbReference>
<feature type="domain" description="L,D-TPase catalytic" evidence="11">
    <location>
        <begin position="90"/>
        <end position="227"/>
    </location>
</feature>
<dbReference type="PROSITE" id="PS52029">
    <property type="entry name" value="LD_TPASE"/>
    <property type="match status" value="1"/>
</dbReference>
<dbReference type="GO" id="GO:0008360">
    <property type="term" value="P:regulation of cell shape"/>
    <property type="evidence" value="ECO:0007669"/>
    <property type="project" value="UniProtKB-UniRule"/>
</dbReference>
<dbReference type="RefSeq" id="WP_040753480.1">
    <property type="nucleotide sequence ID" value="NZ_KB902279.1"/>
</dbReference>
<comment type="similarity">
    <text evidence="2">Belongs to the YkuD family.</text>
</comment>
<evidence type="ECO:0000256" key="6">
    <source>
        <dbReference type="ARBA" id="ARBA00022960"/>
    </source>
</evidence>